<evidence type="ECO:0000313" key="11">
    <source>
        <dbReference type="Proteomes" id="UP001168338"/>
    </source>
</evidence>
<sequence length="146" mass="16658">MKCVVATGTFDILHPGHIHYLEESRRLGDELHVIVARDVNVRHKPQPIVPEEQRLRMIRALKPVDDARLGDPHDMFRPIEEIRPDIITLGFNQHFNEEQLGQALAERGIDARVVRITGYHEPLASSSRIVERILAMRTDTACSDPD</sequence>
<keyword evidence="4 8" id="KW-0548">Nucleotidyltransferase</keyword>
<feature type="domain" description="Cytidyltransferase-like" evidence="9">
    <location>
        <begin position="6"/>
        <end position="132"/>
    </location>
</feature>
<feature type="binding site" evidence="8">
    <location>
        <position position="119"/>
    </location>
    <ligand>
        <name>ATP</name>
        <dbReference type="ChEBI" id="CHEBI:30616"/>
    </ligand>
</feature>
<dbReference type="EC" id="2.7.7.2" evidence="8"/>
<dbReference type="InterPro" id="IPR050385">
    <property type="entry name" value="Archaeal_FAD_synthase"/>
</dbReference>
<comment type="caution">
    <text evidence="10">The sequence shown here is derived from an EMBL/GenBank/DDBJ whole genome shotgun (WGS) entry which is preliminary data.</text>
</comment>
<keyword evidence="2 8" id="KW-0288">FMN</keyword>
<keyword evidence="11" id="KW-1185">Reference proteome</keyword>
<evidence type="ECO:0000256" key="6">
    <source>
        <dbReference type="ARBA" id="ARBA00022827"/>
    </source>
</evidence>
<accession>A0ABT8MDR5</accession>
<comment type="function">
    <text evidence="8">Catalyzes the transfer of the AMP portion of ATP to flavin mononucleotide (FMN) to produce flavin adenine dinucleotide (FAD) coenzyme.</text>
</comment>
<feature type="binding site" evidence="8">
    <location>
        <begin position="14"/>
        <end position="17"/>
    </location>
    <ligand>
        <name>ATP</name>
        <dbReference type="ChEBI" id="CHEBI:30616"/>
    </ligand>
</feature>
<keyword evidence="5 8" id="KW-0547">Nucleotide-binding</keyword>
<evidence type="ECO:0000256" key="1">
    <source>
        <dbReference type="ARBA" id="ARBA00022630"/>
    </source>
</evidence>
<dbReference type="EMBL" id="VCYH01000014">
    <property type="protein sequence ID" value="MDN7026073.1"/>
    <property type="molecule type" value="Genomic_DNA"/>
</dbReference>
<dbReference type="HAMAP" id="MF_02115">
    <property type="entry name" value="FAD_synth_arch"/>
    <property type="match status" value="1"/>
</dbReference>
<evidence type="ECO:0000256" key="8">
    <source>
        <dbReference type="HAMAP-Rule" id="MF_02115"/>
    </source>
</evidence>
<dbReference type="InterPro" id="IPR014729">
    <property type="entry name" value="Rossmann-like_a/b/a_fold"/>
</dbReference>
<keyword evidence="3 8" id="KW-0808">Transferase</keyword>
<comment type="catalytic activity">
    <reaction evidence="8">
        <text>FMN + ATP + H(+) = FAD + diphosphate</text>
        <dbReference type="Rhea" id="RHEA:17237"/>
        <dbReference type="ChEBI" id="CHEBI:15378"/>
        <dbReference type="ChEBI" id="CHEBI:30616"/>
        <dbReference type="ChEBI" id="CHEBI:33019"/>
        <dbReference type="ChEBI" id="CHEBI:57692"/>
        <dbReference type="ChEBI" id="CHEBI:58210"/>
        <dbReference type="EC" id="2.7.7.2"/>
    </reaction>
</comment>
<dbReference type="PANTHER" id="PTHR43793">
    <property type="entry name" value="FAD SYNTHASE"/>
    <property type="match status" value="1"/>
</dbReference>
<dbReference type="Pfam" id="PF01467">
    <property type="entry name" value="CTP_transf_like"/>
    <property type="match status" value="1"/>
</dbReference>
<dbReference type="Proteomes" id="UP001168338">
    <property type="component" value="Unassembled WGS sequence"/>
</dbReference>
<organism evidence="10 11">
    <name type="scientific">Methanoculleus frigidifontis</name>
    <dbReference type="NCBI Taxonomy" id="2584085"/>
    <lineage>
        <taxon>Archaea</taxon>
        <taxon>Methanobacteriati</taxon>
        <taxon>Methanobacteriota</taxon>
        <taxon>Stenosarchaea group</taxon>
        <taxon>Methanomicrobia</taxon>
        <taxon>Methanomicrobiales</taxon>
        <taxon>Methanomicrobiaceae</taxon>
        <taxon>Methanoculleus</taxon>
    </lineage>
</organism>
<gene>
    <name evidence="8" type="primary">ribL</name>
    <name evidence="10" type="ORF">FGU65_14485</name>
</gene>
<comment type="subunit">
    <text evidence="8">Homodimer.</text>
</comment>
<dbReference type="Gene3D" id="3.40.50.620">
    <property type="entry name" value="HUPs"/>
    <property type="match status" value="1"/>
</dbReference>
<feature type="binding site" evidence="8">
    <location>
        <begin position="9"/>
        <end position="10"/>
    </location>
    <ligand>
        <name>ATP</name>
        <dbReference type="ChEBI" id="CHEBI:30616"/>
    </ligand>
</feature>
<evidence type="ECO:0000259" key="9">
    <source>
        <dbReference type="Pfam" id="PF01467"/>
    </source>
</evidence>
<dbReference type="CDD" id="cd02170">
    <property type="entry name" value="cytidylyltransferase"/>
    <property type="match status" value="1"/>
</dbReference>
<keyword evidence="1 8" id="KW-0285">Flavoprotein</keyword>
<dbReference type="PANTHER" id="PTHR43793:SF1">
    <property type="entry name" value="FAD SYNTHASE"/>
    <property type="match status" value="1"/>
</dbReference>
<comment type="pathway">
    <text evidence="8">Cofactor biosynthesis; FAD biosynthesis; FAD from FMN: step 1/1.</text>
</comment>
<dbReference type="NCBIfam" id="TIGR00125">
    <property type="entry name" value="cyt_tran_rel"/>
    <property type="match status" value="1"/>
</dbReference>
<feature type="binding site" evidence="8">
    <location>
        <position position="92"/>
    </location>
    <ligand>
        <name>ATP</name>
        <dbReference type="ChEBI" id="CHEBI:30616"/>
    </ligand>
</feature>
<keyword evidence="6 8" id="KW-0274">FAD</keyword>
<evidence type="ECO:0000256" key="2">
    <source>
        <dbReference type="ARBA" id="ARBA00022643"/>
    </source>
</evidence>
<evidence type="ECO:0000313" key="10">
    <source>
        <dbReference type="EMBL" id="MDN7026073.1"/>
    </source>
</evidence>
<dbReference type="InterPro" id="IPR004821">
    <property type="entry name" value="Cyt_trans-like"/>
</dbReference>
<evidence type="ECO:0000256" key="3">
    <source>
        <dbReference type="ARBA" id="ARBA00022679"/>
    </source>
</evidence>
<reference evidence="10" key="1">
    <citation type="submission" date="2019-05" db="EMBL/GenBank/DDBJ databases">
        <title>Methanoculleus sp. FWC-SCC1, a methanogenic archaeon isolated from deep marine cold seep.</title>
        <authorList>
            <person name="Chen Y.-W."/>
            <person name="Chen S.-C."/>
            <person name="Teng N.-H."/>
            <person name="Lai M.-C."/>
        </authorList>
    </citation>
    <scope>NUCLEOTIDE SEQUENCE</scope>
    <source>
        <strain evidence="10">FWC-SCC1</strain>
    </source>
</reference>
<comment type="similarity">
    <text evidence="8">Belongs to the archaeal FAD synthase family.</text>
</comment>
<evidence type="ECO:0000256" key="7">
    <source>
        <dbReference type="ARBA" id="ARBA00022840"/>
    </source>
</evidence>
<dbReference type="InterPro" id="IPR024902">
    <property type="entry name" value="FAD_synth_RibL"/>
</dbReference>
<protein>
    <recommendedName>
        <fullName evidence="8">FAD synthase</fullName>
        <ecNumber evidence="8">2.7.7.2</ecNumber>
    </recommendedName>
    <alternativeName>
        <fullName evidence="8">FMN adenylyltransferase</fullName>
    </alternativeName>
    <alternativeName>
        <fullName evidence="8">Flavin adenine dinucleotide synthase</fullName>
    </alternativeName>
</protein>
<dbReference type="SUPFAM" id="SSF52374">
    <property type="entry name" value="Nucleotidylyl transferase"/>
    <property type="match status" value="1"/>
</dbReference>
<name>A0ABT8MDR5_9EURY</name>
<comment type="cofactor">
    <cofactor evidence="8">
        <name>a divalent metal cation</name>
        <dbReference type="ChEBI" id="CHEBI:60240"/>
    </cofactor>
</comment>
<proteinExistence type="inferred from homology"/>
<keyword evidence="7 8" id="KW-0067">ATP-binding</keyword>
<evidence type="ECO:0000256" key="5">
    <source>
        <dbReference type="ARBA" id="ARBA00022741"/>
    </source>
</evidence>
<evidence type="ECO:0000256" key="4">
    <source>
        <dbReference type="ARBA" id="ARBA00022695"/>
    </source>
</evidence>